<dbReference type="Proteomes" id="UP000825051">
    <property type="component" value="Chromosome"/>
</dbReference>
<organism evidence="2 3">
    <name type="scientific">Horticoccus luteus</name>
    <dbReference type="NCBI Taxonomy" id="2862869"/>
    <lineage>
        <taxon>Bacteria</taxon>
        <taxon>Pseudomonadati</taxon>
        <taxon>Verrucomicrobiota</taxon>
        <taxon>Opitutia</taxon>
        <taxon>Opitutales</taxon>
        <taxon>Opitutaceae</taxon>
        <taxon>Horticoccus</taxon>
    </lineage>
</organism>
<dbReference type="RefSeq" id="WP_220162841.1">
    <property type="nucleotide sequence ID" value="NZ_CP080507.1"/>
</dbReference>
<keyword evidence="1" id="KW-0732">Signal</keyword>
<accession>A0A8F9TWR1</accession>
<sequence length="277" mass="28998">MKTQLQMLGVLALLGVLVLPCRGQVAAPASLPTCLIQYVSSQTLTNTSSRRLTLYKADNTYVEINAYSYGNSMFAGPWISSALHQGTYTYTVDALDPTHATIAYDGGGAKDQLYFVIPTSGRQTTPVTTPGDDREFTLYPEQNTAGGANVSNRCELAAGGTAITGFVVQGDGPRWVLLRAAGSTLAHLGVTSATVAGPSFTLYNSQQAVAGVSAVWSADPNLVAGYETIFALVGAFPFSSGSDEGVLLVALDPGVYTAVFKGQSAGQILCEAYILPF</sequence>
<dbReference type="AlphaFoldDB" id="A0A8F9TWR1"/>
<dbReference type="KEGG" id="ole:K0B96_01050"/>
<evidence type="ECO:0000256" key="1">
    <source>
        <dbReference type="SAM" id="SignalP"/>
    </source>
</evidence>
<evidence type="ECO:0000313" key="3">
    <source>
        <dbReference type="Proteomes" id="UP000825051"/>
    </source>
</evidence>
<proteinExistence type="predicted"/>
<reference evidence="2" key="1">
    <citation type="submission" date="2021-08" db="EMBL/GenBank/DDBJ databases">
        <title>Genome of a novel bacterium of the phylum Verrucomicrobia, Oleiharenicola sp. KSB-15.</title>
        <authorList>
            <person name="Chung J.-H."/>
            <person name="Ahn J.-H."/>
            <person name="Yoon Y."/>
            <person name="Kim D.-Y."/>
            <person name="An S.-H."/>
            <person name="Park I."/>
            <person name="Yeon J."/>
        </authorList>
    </citation>
    <scope>NUCLEOTIDE SEQUENCE</scope>
    <source>
        <strain evidence="2">KSB-15</strain>
    </source>
</reference>
<evidence type="ECO:0000313" key="2">
    <source>
        <dbReference type="EMBL" id="QYM79234.1"/>
    </source>
</evidence>
<feature type="chain" id="PRO_5034018612" evidence="1">
    <location>
        <begin position="27"/>
        <end position="277"/>
    </location>
</feature>
<gene>
    <name evidence="2" type="ORF">K0B96_01050</name>
</gene>
<keyword evidence="3" id="KW-1185">Reference proteome</keyword>
<protein>
    <submittedName>
        <fullName evidence="2">Uncharacterized protein</fullName>
    </submittedName>
</protein>
<feature type="signal peptide" evidence="1">
    <location>
        <begin position="1"/>
        <end position="26"/>
    </location>
</feature>
<dbReference type="EMBL" id="CP080507">
    <property type="protein sequence ID" value="QYM79234.1"/>
    <property type="molecule type" value="Genomic_DNA"/>
</dbReference>
<name>A0A8F9TWR1_9BACT</name>